<name>A0A371C3W1_YARLL</name>
<dbReference type="VEuPathDB" id="FungiDB:YALI1_A17118g"/>
<dbReference type="VEuPathDB" id="FungiDB:YALI0_A17039g"/>
<gene>
    <name evidence="1" type="ORF">B0I71DRAFT_44923</name>
</gene>
<proteinExistence type="predicted"/>
<protein>
    <submittedName>
        <fullName evidence="1">Uncharacterized protein</fullName>
    </submittedName>
</protein>
<sequence>MLQNYDTFTITTSVVLVLVLYSYERHCSRCYVSRSSAREQSVSKCASLYKRARNTHPEPARYTQTSTMKLRLFVSVSTMMLLASAKEFWMALLDPRYALNGGLLETDRDALATSRCHDRLYMDDYRVPTDTAEAPVEQLATENLVTPQLRRVRPEGVPVITIIRTIKDPVETDS</sequence>
<dbReference type="EMBL" id="KZ857340">
    <property type="protein sequence ID" value="RDW25007.1"/>
    <property type="molecule type" value="Genomic_DNA"/>
</dbReference>
<organism evidence="1 2">
    <name type="scientific">Yarrowia lipolytica</name>
    <name type="common">Candida lipolytica</name>
    <dbReference type="NCBI Taxonomy" id="4952"/>
    <lineage>
        <taxon>Eukaryota</taxon>
        <taxon>Fungi</taxon>
        <taxon>Dikarya</taxon>
        <taxon>Ascomycota</taxon>
        <taxon>Saccharomycotina</taxon>
        <taxon>Dipodascomycetes</taxon>
        <taxon>Dipodascales</taxon>
        <taxon>Dipodascales incertae sedis</taxon>
        <taxon>Yarrowia</taxon>
    </lineage>
</organism>
<evidence type="ECO:0000313" key="2">
    <source>
        <dbReference type="Proteomes" id="UP000256601"/>
    </source>
</evidence>
<evidence type="ECO:0000313" key="1">
    <source>
        <dbReference type="EMBL" id="RDW25007.1"/>
    </source>
</evidence>
<dbReference type="Proteomes" id="UP000256601">
    <property type="component" value="Unassembled WGS sequence"/>
</dbReference>
<dbReference type="AlphaFoldDB" id="A0A371C3W1"/>
<reference evidence="1 2" key="1">
    <citation type="submission" date="2018-07" db="EMBL/GenBank/DDBJ databases">
        <title>Draft Genome Assemblies for Five Robust Yarrowia lipolytica Strains Exhibiting High Lipid Production and Pentose Sugar Utilization and Sugar Alcohol Secretion from Undetoxified Lignocellulosic Biomass Hydrolysates.</title>
        <authorList>
            <consortium name="DOE Joint Genome Institute"/>
            <person name="Walker C."/>
            <person name="Ryu S."/>
            <person name="Na H."/>
            <person name="Zane M."/>
            <person name="LaButti K."/>
            <person name="Lipzen A."/>
            <person name="Haridas S."/>
            <person name="Barry K."/>
            <person name="Grigoriev I.V."/>
            <person name="Quarterman J."/>
            <person name="Slininger P."/>
            <person name="Dien B."/>
            <person name="Trinh C.T."/>
        </authorList>
    </citation>
    <scope>NUCLEOTIDE SEQUENCE [LARGE SCALE GENOMIC DNA]</scope>
    <source>
        <strain evidence="1 2">YB392</strain>
    </source>
</reference>
<accession>A0A371C3W1</accession>